<organism evidence="3 4">
    <name type="scientific">Niveibacterium microcysteis</name>
    <dbReference type="NCBI Taxonomy" id="2811415"/>
    <lineage>
        <taxon>Bacteria</taxon>
        <taxon>Pseudomonadati</taxon>
        <taxon>Pseudomonadota</taxon>
        <taxon>Betaproteobacteria</taxon>
        <taxon>Rhodocyclales</taxon>
        <taxon>Rhodocyclaceae</taxon>
        <taxon>Niveibacterium</taxon>
    </lineage>
</organism>
<keyword evidence="1" id="KW-1133">Transmembrane helix</keyword>
<dbReference type="Proteomes" id="UP000663570">
    <property type="component" value="Chromosome"/>
</dbReference>
<dbReference type="PANTHER" id="PTHR40547">
    <property type="entry name" value="SLL0298 PROTEIN"/>
    <property type="match status" value="1"/>
</dbReference>
<evidence type="ECO:0000256" key="1">
    <source>
        <dbReference type="SAM" id="Phobius"/>
    </source>
</evidence>
<reference evidence="3 4" key="1">
    <citation type="submission" date="2021-02" db="EMBL/GenBank/DDBJ databases">
        <title>Niveibacterium changnyeongensis HC41.</title>
        <authorList>
            <person name="Kang M."/>
        </authorList>
    </citation>
    <scope>NUCLEOTIDE SEQUENCE [LARGE SCALE GENOMIC DNA]</scope>
    <source>
        <strain evidence="3 4">HC41</strain>
    </source>
</reference>
<keyword evidence="1" id="KW-0472">Membrane</keyword>
<accession>A0ABX7M1P5</accession>
<feature type="transmembrane region" description="Helical" evidence="1">
    <location>
        <begin position="133"/>
        <end position="160"/>
    </location>
</feature>
<proteinExistence type="predicted"/>
<dbReference type="RefSeq" id="WP_172198115.1">
    <property type="nucleotide sequence ID" value="NZ_CP071060.1"/>
</dbReference>
<name>A0ABX7M1P5_9RHOO</name>
<feature type="domain" description="DUF2062" evidence="2">
    <location>
        <begin position="18"/>
        <end position="169"/>
    </location>
</feature>
<keyword evidence="1" id="KW-0812">Transmembrane</keyword>
<protein>
    <submittedName>
        <fullName evidence="3">DUF2062 domain-containing protein</fullName>
    </submittedName>
</protein>
<keyword evidence="4" id="KW-1185">Reference proteome</keyword>
<evidence type="ECO:0000313" key="3">
    <source>
        <dbReference type="EMBL" id="QSI75684.1"/>
    </source>
</evidence>
<dbReference type="InterPro" id="IPR018639">
    <property type="entry name" value="DUF2062"/>
</dbReference>
<feature type="transmembrane region" description="Helical" evidence="1">
    <location>
        <begin position="57"/>
        <end position="80"/>
    </location>
</feature>
<evidence type="ECO:0000313" key="4">
    <source>
        <dbReference type="Proteomes" id="UP000663570"/>
    </source>
</evidence>
<feature type="transmembrane region" description="Helical" evidence="1">
    <location>
        <begin position="34"/>
        <end position="51"/>
    </location>
</feature>
<evidence type="ECO:0000259" key="2">
    <source>
        <dbReference type="Pfam" id="PF09835"/>
    </source>
</evidence>
<dbReference type="EMBL" id="CP071060">
    <property type="protein sequence ID" value="QSI75684.1"/>
    <property type="molecule type" value="Genomic_DNA"/>
</dbReference>
<sequence>MPAWFRLSPLRVLRSRLLRPFANRLLDRRLWRPAPHTVGLGVAIGLFFGILSPVAQIFFAALAAALLRANLMAAAVATLVTNPLTAPPIYLAAYRLGAEVLPWLVPSFDAALLPRLEAFSFDALQTMWQGMSLGWAGLSFVTGLALIACGSAAIGYLAGWGVMRGIAPRRAAMPGEVA</sequence>
<gene>
    <name evidence="3" type="ORF">JY500_14420</name>
</gene>
<dbReference type="Pfam" id="PF09835">
    <property type="entry name" value="DUF2062"/>
    <property type="match status" value="1"/>
</dbReference>
<dbReference type="PANTHER" id="PTHR40547:SF1">
    <property type="entry name" value="SLL0298 PROTEIN"/>
    <property type="match status" value="1"/>
</dbReference>